<reference evidence="1" key="1">
    <citation type="journal article" date="2020" name="Stud. Mycol.">
        <title>101 Dothideomycetes genomes: a test case for predicting lifestyles and emergence of pathogens.</title>
        <authorList>
            <person name="Haridas S."/>
            <person name="Albert R."/>
            <person name="Binder M."/>
            <person name="Bloem J."/>
            <person name="Labutti K."/>
            <person name="Salamov A."/>
            <person name="Andreopoulos B."/>
            <person name="Baker S."/>
            <person name="Barry K."/>
            <person name="Bills G."/>
            <person name="Bluhm B."/>
            <person name="Cannon C."/>
            <person name="Castanera R."/>
            <person name="Culley D."/>
            <person name="Daum C."/>
            <person name="Ezra D."/>
            <person name="Gonzalez J."/>
            <person name="Henrissat B."/>
            <person name="Kuo A."/>
            <person name="Liang C."/>
            <person name="Lipzen A."/>
            <person name="Lutzoni F."/>
            <person name="Magnuson J."/>
            <person name="Mondo S."/>
            <person name="Nolan M."/>
            <person name="Ohm R."/>
            <person name="Pangilinan J."/>
            <person name="Park H.-J."/>
            <person name="Ramirez L."/>
            <person name="Alfaro M."/>
            <person name="Sun H."/>
            <person name="Tritt A."/>
            <person name="Yoshinaga Y."/>
            <person name="Zwiers L.-H."/>
            <person name="Turgeon B."/>
            <person name="Goodwin S."/>
            <person name="Spatafora J."/>
            <person name="Crous P."/>
            <person name="Grigoriev I."/>
        </authorList>
    </citation>
    <scope>NUCLEOTIDE SEQUENCE</scope>
    <source>
        <strain evidence="1">ATCC 16933</strain>
    </source>
</reference>
<accession>A0A6A6NU66</accession>
<organism evidence="1 2">
    <name type="scientific">Lineolata rhizophorae</name>
    <dbReference type="NCBI Taxonomy" id="578093"/>
    <lineage>
        <taxon>Eukaryota</taxon>
        <taxon>Fungi</taxon>
        <taxon>Dikarya</taxon>
        <taxon>Ascomycota</taxon>
        <taxon>Pezizomycotina</taxon>
        <taxon>Dothideomycetes</taxon>
        <taxon>Dothideomycetes incertae sedis</taxon>
        <taxon>Lineolatales</taxon>
        <taxon>Lineolataceae</taxon>
        <taxon>Lineolata</taxon>
    </lineage>
</organism>
<dbReference type="EMBL" id="MU001687">
    <property type="protein sequence ID" value="KAF2455286.1"/>
    <property type="molecule type" value="Genomic_DNA"/>
</dbReference>
<gene>
    <name evidence="1" type="ORF">BDY21DRAFT_365502</name>
</gene>
<sequence length="180" mass="19640">MPEPMTNGEKPSSQFLTHLTSYPVVSDSMTKYKTNPYGKKSLDLAHDVYAKFGAPLLPYLAGPYSYLAPYVAKADTLADSGLSKVDSRFPIVKEDTETLKGTAVGYARLPFRVAGQGRDYVFATYDSEYKKVGGEGVVKMAKAIVSTELKITADAWSAMLDFLGPKKEAAKQKYANSNSQ</sequence>
<name>A0A6A6NU66_9PEZI</name>
<keyword evidence="2" id="KW-1185">Reference proteome</keyword>
<proteinExistence type="predicted"/>
<evidence type="ECO:0008006" key="3">
    <source>
        <dbReference type="Google" id="ProtNLM"/>
    </source>
</evidence>
<dbReference type="AlphaFoldDB" id="A0A6A6NU66"/>
<dbReference type="OrthoDB" id="376826at2759"/>
<protein>
    <recommendedName>
        <fullName evidence="3">Pathogenesis associated protein Cap20</fullName>
    </recommendedName>
</protein>
<evidence type="ECO:0000313" key="1">
    <source>
        <dbReference type="EMBL" id="KAF2455286.1"/>
    </source>
</evidence>
<evidence type="ECO:0000313" key="2">
    <source>
        <dbReference type="Proteomes" id="UP000799766"/>
    </source>
</evidence>
<dbReference type="Proteomes" id="UP000799766">
    <property type="component" value="Unassembled WGS sequence"/>
</dbReference>